<protein>
    <recommendedName>
        <fullName evidence="2">Reverse transcriptase domain-containing protein</fullName>
    </recommendedName>
</protein>
<sequence>SKIFSKLKPKTSAGYDEISSKLLQICKDELTKPLVYISNLSFSSGIFPKSLKLAKVYPKHKEGCTTQAPNYRPISLITTISKVFEKLVLACVLENLTSNLLLININMAL</sequence>
<dbReference type="PANTHER" id="PTHR47510:SF3">
    <property type="entry name" value="ENDO_EXONUCLEASE_PHOSPHATASE DOMAIN-CONTAINING PROTEIN"/>
    <property type="match status" value="1"/>
</dbReference>
<evidence type="ECO:0000313" key="1">
    <source>
        <dbReference type="EMBL" id="JAT34902.1"/>
    </source>
</evidence>
<organism evidence="1">
    <name type="scientific">Graphocephala atropunctata</name>
    <dbReference type="NCBI Taxonomy" id="36148"/>
    <lineage>
        <taxon>Eukaryota</taxon>
        <taxon>Metazoa</taxon>
        <taxon>Ecdysozoa</taxon>
        <taxon>Arthropoda</taxon>
        <taxon>Hexapoda</taxon>
        <taxon>Insecta</taxon>
        <taxon>Pterygota</taxon>
        <taxon>Neoptera</taxon>
        <taxon>Paraneoptera</taxon>
        <taxon>Hemiptera</taxon>
        <taxon>Auchenorrhyncha</taxon>
        <taxon>Membracoidea</taxon>
        <taxon>Cicadellidae</taxon>
        <taxon>Cicadellinae</taxon>
        <taxon>Cicadellini</taxon>
        <taxon>Graphocephala</taxon>
    </lineage>
</organism>
<dbReference type="EMBL" id="GEBQ01005075">
    <property type="protein sequence ID" value="JAT34902.1"/>
    <property type="molecule type" value="Transcribed_RNA"/>
</dbReference>
<reference evidence="1" key="1">
    <citation type="submission" date="2015-11" db="EMBL/GenBank/DDBJ databases">
        <title>De novo transcriptome assembly of four potential Pierce s Disease insect vectors from Arizona vineyards.</title>
        <authorList>
            <person name="Tassone E.E."/>
        </authorList>
    </citation>
    <scope>NUCLEOTIDE SEQUENCE</scope>
</reference>
<proteinExistence type="predicted"/>
<dbReference type="AlphaFoldDB" id="A0A1B6MG72"/>
<gene>
    <name evidence="1" type="ORF">g.1928</name>
</gene>
<name>A0A1B6MG72_9HEMI</name>
<dbReference type="PANTHER" id="PTHR47510">
    <property type="entry name" value="REVERSE TRANSCRIPTASE DOMAIN-CONTAINING PROTEIN"/>
    <property type="match status" value="1"/>
</dbReference>
<evidence type="ECO:0008006" key="2">
    <source>
        <dbReference type="Google" id="ProtNLM"/>
    </source>
</evidence>
<feature type="non-terminal residue" evidence="1">
    <location>
        <position position="1"/>
    </location>
</feature>
<accession>A0A1B6MG72</accession>